<gene>
    <name evidence="1" type="ORF">AC626_00510</name>
</gene>
<accession>A0A0L0EXE3</accession>
<organism evidence="1 2">
    <name type="scientific">Pseudoalteromonas rubra</name>
    <dbReference type="NCBI Taxonomy" id="43658"/>
    <lineage>
        <taxon>Bacteria</taxon>
        <taxon>Pseudomonadati</taxon>
        <taxon>Pseudomonadota</taxon>
        <taxon>Gammaproteobacteria</taxon>
        <taxon>Alteromonadales</taxon>
        <taxon>Pseudoalteromonadaceae</taxon>
        <taxon>Pseudoalteromonas</taxon>
    </lineage>
</organism>
<reference evidence="2" key="1">
    <citation type="submission" date="2015-07" db="EMBL/GenBank/DDBJ databases">
        <title>Draft genome sequence of a Pseudoalteromonas rubra strain, OCN096, isolated from Kaneohe Bay, Oahu, Hawaii.</title>
        <authorList>
            <person name="Beurmann S."/>
            <person name="Ushijima B."/>
            <person name="Belcaid M."/>
            <person name="Callahan S.M."/>
            <person name="Aeby G.S."/>
        </authorList>
    </citation>
    <scope>NUCLEOTIDE SEQUENCE [LARGE SCALE GENOMIC DNA]</scope>
    <source>
        <strain evidence="2">OCN096</strain>
    </source>
</reference>
<dbReference type="OrthoDB" id="6309423at2"/>
<dbReference type="PATRIC" id="fig|43658.6.peg.113"/>
<evidence type="ECO:0000313" key="2">
    <source>
        <dbReference type="Proteomes" id="UP000036850"/>
    </source>
</evidence>
<name>A0A0L0EXE3_9GAMM</name>
<dbReference type="AlphaFoldDB" id="A0A0L0EXE3"/>
<dbReference type="EMBL" id="LFZX01000002">
    <property type="protein sequence ID" value="KNC69122.1"/>
    <property type="molecule type" value="Genomic_DNA"/>
</dbReference>
<dbReference type="Proteomes" id="UP000036850">
    <property type="component" value="Unassembled WGS sequence"/>
</dbReference>
<sequence>MHATQAQLLGVMPLKLKSAFDPNPQPGALVSQQVEQADVVLTLSARFQQDICTAANASELTVFAGDTISWTCHAQQAHLVIPDTQLSAEQKRAVWQQIWSEQS</sequence>
<evidence type="ECO:0000313" key="1">
    <source>
        <dbReference type="EMBL" id="KNC69122.1"/>
    </source>
</evidence>
<comment type="caution">
    <text evidence="1">The sequence shown here is derived from an EMBL/GenBank/DDBJ whole genome shotgun (WGS) entry which is preliminary data.</text>
</comment>
<protein>
    <submittedName>
        <fullName evidence="1">Uncharacterized protein</fullName>
    </submittedName>
</protein>
<proteinExistence type="predicted"/>